<keyword evidence="1" id="KW-0472">Membrane</keyword>
<dbReference type="GO" id="GO:0005576">
    <property type="term" value="C:extracellular region"/>
    <property type="evidence" value="ECO:0007669"/>
    <property type="project" value="TreeGrafter"/>
</dbReference>
<feature type="transmembrane region" description="Helical" evidence="1">
    <location>
        <begin position="21"/>
        <end position="41"/>
    </location>
</feature>
<comment type="caution">
    <text evidence="3">The sequence shown here is derived from an EMBL/GenBank/DDBJ whole genome shotgun (WGS) entry which is preliminary data.</text>
</comment>
<evidence type="ECO:0000256" key="1">
    <source>
        <dbReference type="SAM" id="Phobius"/>
    </source>
</evidence>
<dbReference type="InterPro" id="IPR052336">
    <property type="entry name" value="MlaD_Phospholipid_Transporter"/>
</dbReference>
<dbReference type="PANTHER" id="PTHR33371">
    <property type="entry name" value="INTERMEMBRANE PHOSPHOLIPID TRANSPORT SYSTEM BINDING PROTEIN MLAD-RELATED"/>
    <property type="match status" value="1"/>
</dbReference>
<accession>A0A2T4UBK2</accession>
<evidence type="ECO:0000313" key="3">
    <source>
        <dbReference type="EMBL" id="PTL54270.1"/>
    </source>
</evidence>
<name>A0A2T4UBK2_9ACTN</name>
<dbReference type="GO" id="GO:0051701">
    <property type="term" value="P:biological process involved in interaction with host"/>
    <property type="evidence" value="ECO:0007669"/>
    <property type="project" value="TreeGrafter"/>
</dbReference>
<feature type="domain" description="Mce/MlaD" evidence="2">
    <location>
        <begin position="61"/>
        <end position="138"/>
    </location>
</feature>
<dbReference type="RefSeq" id="WP_107571212.1">
    <property type="nucleotide sequence ID" value="NZ_PYYB01000005.1"/>
</dbReference>
<dbReference type="Pfam" id="PF02470">
    <property type="entry name" value="MlaD"/>
    <property type="match status" value="1"/>
</dbReference>
<proteinExistence type="predicted"/>
<evidence type="ECO:0000313" key="4">
    <source>
        <dbReference type="Proteomes" id="UP000240739"/>
    </source>
</evidence>
<reference evidence="3 4" key="1">
    <citation type="submission" date="2018-03" db="EMBL/GenBank/DDBJ databases">
        <title>Aquarubrobacter algicola gen. nov., sp. nov., a novel actinobacterium isolated from shallow eutrophic lake during the end of cyanobacterial harmful algal blooms.</title>
        <authorList>
            <person name="Chun S.J."/>
        </authorList>
    </citation>
    <scope>NUCLEOTIDE SEQUENCE [LARGE SCALE GENOMIC DNA]</scope>
    <source>
        <strain evidence="3 4">Seoho-28</strain>
    </source>
</reference>
<sequence length="426" mass="44228">MSRRRTRLRGHLAVNDEAPRGNGLLALGLVVVTLVALVAYLSTVAIDGGPLERAYEVQLRVDAATPGAPPLKDGDEVRIGGQRAGEVRRVEVDRADPTGARLTLALDGAVGRGVARDATVRVRIRGLAGATYLDLDPGTGPVLPSPARLPDTAASAAPDLADVVETFDAATRAASRSALTGFGGGLAGRGRELGETVATLGPAAARLTPLARATTPRPGELAALLGDLGTTVRAADADGALADAVPAARRTLDAVPSPAVDATLRTLPAAERTVATVLPQADQLLEDLRVAAVDLRPAAVSLRRAVPSLRAALRRDEALDDLARVGRAATPVLRAAAPLLRELRVPTALLRPLATPLGSLATHLVPYRREILLAPEGFTTWGGFRFAEGQASGARAVRFSMVLTCHRARDAYPAPGEALTQEAPCR</sequence>
<dbReference type="OrthoDB" id="3456055at2"/>
<keyword evidence="4" id="KW-1185">Reference proteome</keyword>
<dbReference type="AlphaFoldDB" id="A0A2T4UBK2"/>
<dbReference type="PANTHER" id="PTHR33371:SF19">
    <property type="entry name" value="MCE-FAMILY PROTEIN MCE4A"/>
    <property type="match status" value="1"/>
</dbReference>
<dbReference type="InterPro" id="IPR003399">
    <property type="entry name" value="Mce/MlaD"/>
</dbReference>
<evidence type="ECO:0000259" key="2">
    <source>
        <dbReference type="Pfam" id="PF02470"/>
    </source>
</evidence>
<dbReference type="Proteomes" id="UP000240739">
    <property type="component" value="Unassembled WGS sequence"/>
</dbReference>
<keyword evidence="1" id="KW-0812">Transmembrane</keyword>
<gene>
    <name evidence="3" type="ORF">C7Y72_21210</name>
</gene>
<protein>
    <recommendedName>
        <fullName evidence="2">Mce/MlaD domain-containing protein</fullName>
    </recommendedName>
</protein>
<organism evidence="3 4">
    <name type="scientific">Paraconexibacter algicola</name>
    <dbReference type="NCBI Taxonomy" id="2133960"/>
    <lineage>
        <taxon>Bacteria</taxon>
        <taxon>Bacillati</taxon>
        <taxon>Actinomycetota</taxon>
        <taxon>Thermoleophilia</taxon>
        <taxon>Solirubrobacterales</taxon>
        <taxon>Paraconexibacteraceae</taxon>
        <taxon>Paraconexibacter</taxon>
    </lineage>
</organism>
<keyword evidence="1" id="KW-1133">Transmembrane helix</keyword>
<dbReference type="EMBL" id="PYYB01000005">
    <property type="protein sequence ID" value="PTL54270.1"/>
    <property type="molecule type" value="Genomic_DNA"/>
</dbReference>